<dbReference type="EMBL" id="MLAK01000546">
    <property type="protein sequence ID" value="OHT13179.1"/>
    <property type="molecule type" value="Genomic_DNA"/>
</dbReference>
<proteinExistence type="predicted"/>
<feature type="compositionally biased region" description="Polar residues" evidence="1">
    <location>
        <begin position="358"/>
        <end position="413"/>
    </location>
</feature>
<dbReference type="Proteomes" id="UP000179807">
    <property type="component" value="Unassembled WGS sequence"/>
</dbReference>
<protein>
    <submittedName>
        <fullName evidence="2">Uncharacterized protein</fullName>
    </submittedName>
</protein>
<organism evidence="2 3">
    <name type="scientific">Tritrichomonas foetus</name>
    <dbReference type="NCBI Taxonomy" id="1144522"/>
    <lineage>
        <taxon>Eukaryota</taxon>
        <taxon>Metamonada</taxon>
        <taxon>Parabasalia</taxon>
        <taxon>Tritrichomonadida</taxon>
        <taxon>Tritrichomonadidae</taxon>
        <taxon>Tritrichomonas</taxon>
    </lineage>
</organism>
<dbReference type="GeneID" id="94833859"/>
<reference evidence="2" key="1">
    <citation type="submission" date="2016-10" db="EMBL/GenBank/DDBJ databases">
        <authorList>
            <person name="Benchimol M."/>
            <person name="Almeida L.G."/>
            <person name="Vasconcelos A.T."/>
            <person name="Perreira-Neves A."/>
            <person name="Rosa I.A."/>
            <person name="Tasca T."/>
            <person name="Bogo M.R."/>
            <person name="de Souza W."/>
        </authorList>
    </citation>
    <scope>NUCLEOTIDE SEQUENCE [LARGE SCALE GENOMIC DNA]</scope>
    <source>
        <strain evidence="2">K</strain>
    </source>
</reference>
<comment type="caution">
    <text evidence="2">The sequence shown here is derived from an EMBL/GenBank/DDBJ whole genome shotgun (WGS) entry which is preliminary data.</text>
</comment>
<feature type="compositionally biased region" description="Low complexity" evidence="1">
    <location>
        <begin position="336"/>
        <end position="357"/>
    </location>
</feature>
<evidence type="ECO:0000313" key="3">
    <source>
        <dbReference type="Proteomes" id="UP000179807"/>
    </source>
</evidence>
<feature type="region of interest" description="Disordered" evidence="1">
    <location>
        <begin position="243"/>
        <end position="262"/>
    </location>
</feature>
<dbReference type="AlphaFoldDB" id="A0A1J4KPL4"/>
<dbReference type="VEuPathDB" id="TrichDB:TRFO_16730"/>
<accession>A0A1J4KPL4</accession>
<keyword evidence="3" id="KW-1185">Reference proteome</keyword>
<dbReference type="RefSeq" id="XP_068366315.1">
    <property type="nucleotide sequence ID" value="XM_068499155.1"/>
</dbReference>
<name>A0A1J4KPL4_9EUKA</name>
<gene>
    <name evidence="2" type="ORF">TRFO_16730</name>
</gene>
<evidence type="ECO:0000313" key="2">
    <source>
        <dbReference type="EMBL" id="OHT13179.1"/>
    </source>
</evidence>
<feature type="region of interest" description="Disordered" evidence="1">
    <location>
        <begin position="323"/>
        <end position="440"/>
    </location>
</feature>
<evidence type="ECO:0000256" key="1">
    <source>
        <dbReference type="SAM" id="MobiDB-lite"/>
    </source>
</evidence>
<feature type="compositionally biased region" description="Low complexity" evidence="1">
    <location>
        <begin position="421"/>
        <end position="440"/>
    </location>
</feature>
<sequence length="492" mass="54551">MSYLGIPCCHDVVSSLIFHLDTILLISLLNRRRMMCYLSTENIIGHIYTENHYSRIFTFERISKILIEMATIINPTEINNITNLGSEIGKYFSELDEACNNCLSNAVANYETILSEQQSTTQEIAQTISENKEYIHVIKQMSEWAKINTLDFPENGSSSIIPMPLNFAQEKEKQKFNSSIHDIHYFPEIELTKPVFHTDTKISTWSDDVQDSLARIQNKFESFFKPEVENDDELGFQFKAEKNQEEKKEVTQQSKIVEEQKKENSPKTVFTCKINKNSAIDNYKNARQKRYVKPKRYIEESTKKEQLNRISLNNVYQNIENSDKIKEPPKIPKAQPATTNATNPAATTTPTLATTNPVSTSAPQSSTPAFSFNNTQNPASNPVTNQTNPVNQANPATSTNPAAGLTSGFSAFTNPAGGPKTNSSVFGSSNTTTTTTTGNSNQFAFGSTSVSGAGSTPFSNIGQNQGNSFFNSNLGSNSNTFASINKFTTGGK</sequence>